<evidence type="ECO:0000313" key="4">
    <source>
        <dbReference type="Proteomes" id="UP000002865"/>
    </source>
</evidence>
<dbReference type="SUPFAM" id="SSF56601">
    <property type="entry name" value="beta-lactamase/transpeptidase-like"/>
    <property type="match status" value="1"/>
</dbReference>
<dbReference type="InterPro" id="IPR012338">
    <property type="entry name" value="Beta-lactam/transpept-like"/>
</dbReference>
<dbReference type="AlphaFoldDB" id="I1ZP03"/>
<name>I1ZP03_STRPA</name>
<dbReference type="KEGG" id="scf:Spaf_1829"/>
<reference evidence="3 4" key="1">
    <citation type="journal article" date="2012" name="PLoS ONE">
        <title>Complete Genome and Transcriptomes of Streptococcus parasanguinis FW213: Phylogenic Relations and Potential Virulence Mechanisms.</title>
        <authorList>
            <person name="Geng J."/>
            <person name="Chiu C.H."/>
            <person name="Tang P."/>
            <person name="Chen Y."/>
            <person name="Shieh H.R."/>
            <person name="Hu S."/>
            <person name="Chen Y.Y."/>
        </authorList>
    </citation>
    <scope>NUCLEOTIDE SEQUENCE [LARGE SCALE GENOMIC DNA]</scope>
    <source>
        <strain evidence="3 4">FW213</strain>
    </source>
</reference>
<dbReference type="STRING" id="1114965.Spaf_1829"/>
<dbReference type="eggNOG" id="COG1680">
    <property type="taxonomic scope" value="Bacteria"/>
</dbReference>
<dbReference type="InterPro" id="IPR050789">
    <property type="entry name" value="Diverse_Enzym_Activities"/>
</dbReference>
<dbReference type="PANTHER" id="PTHR43283:SF11">
    <property type="entry name" value="BETA-LACTAMASE-RELATED DOMAIN-CONTAINING PROTEIN"/>
    <property type="match status" value="1"/>
</dbReference>
<dbReference type="InterPro" id="IPR001466">
    <property type="entry name" value="Beta-lactam-related"/>
</dbReference>
<dbReference type="Proteomes" id="UP000002865">
    <property type="component" value="Chromosome"/>
</dbReference>
<dbReference type="PANTHER" id="PTHR43283">
    <property type="entry name" value="BETA-LACTAMASE-RELATED"/>
    <property type="match status" value="1"/>
</dbReference>
<gene>
    <name evidence="3" type="ORF">Spaf_1829</name>
</gene>
<dbReference type="Pfam" id="PF00144">
    <property type="entry name" value="Beta-lactamase"/>
    <property type="match status" value="1"/>
</dbReference>
<organism evidence="3 4">
    <name type="scientific">Streptococcus parasanguinis FW213</name>
    <dbReference type="NCBI Taxonomy" id="1114965"/>
    <lineage>
        <taxon>Bacteria</taxon>
        <taxon>Bacillati</taxon>
        <taxon>Bacillota</taxon>
        <taxon>Bacilli</taxon>
        <taxon>Lactobacillales</taxon>
        <taxon>Streptococcaceae</taxon>
        <taxon>Streptococcus</taxon>
    </lineage>
</organism>
<dbReference type="PATRIC" id="fig|1114965.3.peg.1749"/>
<feature type="domain" description="Beta-lactamase-related" evidence="2">
    <location>
        <begin position="38"/>
        <end position="328"/>
    </location>
</feature>
<evidence type="ECO:0000256" key="1">
    <source>
        <dbReference type="ARBA" id="ARBA00022801"/>
    </source>
</evidence>
<accession>I1ZP03</accession>
<dbReference type="HOGENOM" id="CLU_020027_1_0_9"/>
<dbReference type="Gene3D" id="3.40.710.10">
    <property type="entry name" value="DD-peptidase/beta-lactamase superfamily"/>
    <property type="match status" value="1"/>
</dbReference>
<protein>
    <recommendedName>
        <fullName evidence="2">Beta-lactamase-related domain-containing protein</fullName>
    </recommendedName>
</protein>
<dbReference type="EMBL" id="CP003122">
    <property type="protein sequence ID" value="AFJ26777.1"/>
    <property type="molecule type" value="Genomic_DNA"/>
</dbReference>
<evidence type="ECO:0000313" key="3">
    <source>
        <dbReference type="EMBL" id="AFJ26777.1"/>
    </source>
</evidence>
<proteinExistence type="predicted"/>
<sequence>MPRIQARSNSGLKPIKIRSIFLMKNKNGVMSVKAIIEKITEQIQEGIYPGASLGLYRNGQWSEHYLGLADPEKGEPVEADLVYDLASVSKVVGVATICAFLYAKGELPLDRPFKELYPRFAHEKTTIRELLTHTSGLDPFIPNRDQLDARQLKEALENLQLKEDKSFHYTDVNFLLLGFWLEERFHQPLDSLFEELIFTPWKMTETRFGPVEKAVPTVRGVASGSVHDPKARVLGCHAGSAGLFSTVSDLERFLEHYLKDDFARDLSQNFAREEGKSRALGWNLEGDWLDHTGYTGTFIMYNRKRQEAVIFLSNRTYEKDERAQWILDRNSLMDLIKQECEK</sequence>
<dbReference type="PaxDb" id="1114965-Spaf_1829"/>
<keyword evidence="1" id="KW-0378">Hydrolase</keyword>
<dbReference type="GO" id="GO:0016787">
    <property type="term" value="F:hydrolase activity"/>
    <property type="evidence" value="ECO:0007669"/>
    <property type="project" value="UniProtKB-KW"/>
</dbReference>
<evidence type="ECO:0000259" key="2">
    <source>
        <dbReference type="Pfam" id="PF00144"/>
    </source>
</evidence>